<evidence type="ECO:0000313" key="4">
    <source>
        <dbReference type="EMBL" id="ODN42424.1"/>
    </source>
</evidence>
<dbReference type="InterPro" id="IPR017224">
    <property type="entry name" value="Opine_Oxase_asu/HCN_bsu"/>
</dbReference>
<accession>A0ABX3A0N4</accession>
<proteinExistence type="predicted"/>
<feature type="domain" description="SoxA A3" evidence="3">
    <location>
        <begin position="381"/>
        <end position="456"/>
    </location>
</feature>
<gene>
    <name evidence="4" type="ORF">BGC07_05100</name>
</gene>
<evidence type="ECO:0000256" key="1">
    <source>
        <dbReference type="ARBA" id="ARBA00023002"/>
    </source>
</evidence>
<dbReference type="InterPro" id="IPR036188">
    <property type="entry name" value="FAD/NAD-bd_sf"/>
</dbReference>
<dbReference type="InterPro" id="IPR023753">
    <property type="entry name" value="FAD/NAD-binding_dom"/>
</dbReference>
<name>A0ABX3A0N4_9GAMM</name>
<sequence>MNKIIIIGAGPAGISAAICLAKKGIKTTIIDESPKVGGVIYRGPWRKTIQMPHLDDKLKAKMKKLKSGYIEYQDLINLRLNTRVLGPQSNQSLLINHNDTIQCIDYDFLLLATGCQERSIPFPGWQLPGVMLMGGIQLQLKSGLVRPGVKIALVGTGPLLALITCQLHKAGCQVIGVYEASPFYRLAKEVIALMNRPQLVLEGLSMMNYIKQHKIPFHYGWGIVEAHGKEALQKAIVAPYDKYWQPNLARSKAIMVDTLGVGYGFSSRSQLAQLLHLDMEYDEQSGLIPKVDQWQCSSSQHIYAAGDNAYVVGADAAMIEGTIAAESIAAKLGKNSISKDSHRIIQLRRRKKRIYRFRHAFDRISKQQHNLLNLAKENTTICRCENVKKQAIEEALAEGCQDIVSLKMKTRVTMGDCQGKVCSHYCYDRLAAAGFRQQMGVVRPRFPLDPIPFSALLKEGLSDE</sequence>
<dbReference type="PRINTS" id="PR00411">
    <property type="entry name" value="PNDRDTASEI"/>
</dbReference>
<dbReference type="Pfam" id="PF07992">
    <property type="entry name" value="Pyr_redox_2"/>
    <property type="match status" value="1"/>
</dbReference>
<dbReference type="Pfam" id="PF17806">
    <property type="entry name" value="SO_alpha_A3"/>
    <property type="match status" value="1"/>
</dbReference>
<dbReference type="InterPro" id="IPR041854">
    <property type="entry name" value="BFD-like_2Fe2S-bd_dom_sf"/>
</dbReference>
<dbReference type="CDD" id="cd19946">
    <property type="entry name" value="GlpA-like_Fer2_BFD-like"/>
    <property type="match status" value="1"/>
</dbReference>
<evidence type="ECO:0000313" key="5">
    <source>
        <dbReference type="Proteomes" id="UP000094329"/>
    </source>
</evidence>
<dbReference type="RefSeq" id="WP_069312221.1">
    <property type="nucleotide sequence ID" value="NZ_MDTU01000001.1"/>
</dbReference>
<comment type="caution">
    <text evidence="4">The sequence shown here is derived from an EMBL/GenBank/DDBJ whole genome shotgun (WGS) entry which is preliminary data.</text>
</comment>
<feature type="domain" description="FAD/NAD(P)-binding" evidence="2">
    <location>
        <begin position="3"/>
        <end position="309"/>
    </location>
</feature>
<dbReference type="Proteomes" id="UP000094329">
    <property type="component" value="Unassembled WGS sequence"/>
</dbReference>
<dbReference type="Gene3D" id="1.10.10.1100">
    <property type="entry name" value="BFD-like [2Fe-2S]-binding domain"/>
    <property type="match status" value="1"/>
</dbReference>
<dbReference type="SUPFAM" id="SSF51905">
    <property type="entry name" value="FAD/NAD(P)-binding domain"/>
    <property type="match status" value="1"/>
</dbReference>
<evidence type="ECO:0000259" key="2">
    <source>
        <dbReference type="Pfam" id="PF07992"/>
    </source>
</evidence>
<dbReference type="InterPro" id="IPR041117">
    <property type="entry name" value="SoxA_A3"/>
</dbReference>
<reference evidence="4 5" key="1">
    <citation type="submission" date="2016-08" db="EMBL/GenBank/DDBJ databases">
        <title>Draft genome sequence of Candidatus Piscirickettsia litoralis, from seawater.</title>
        <authorList>
            <person name="Wan X."/>
            <person name="Lee A.J."/>
            <person name="Hou S."/>
            <person name="Donachie S.P."/>
        </authorList>
    </citation>
    <scope>NUCLEOTIDE SEQUENCE [LARGE SCALE GENOMIC DNA]</scope>
    <source>
        <strain evidence="4 5">Y2</strain>
    </source>
</reference>
<dbReference type="PIRSF" id="PIRSF037495">
    <property type="entry name" value="Opine_OX_OoxA/HcnB"/>
    <property type="match status" value="1"/>
</dbReference>
<dbReference type="PRINTS" id="PR00368">
    <property type="entry name" value="FADPNR"/>
</dbReference>
<evidence type="ECO:0000259" key="3">
    <source>
        <dbReference type="Pfam" id="PF17806"/>
    </source>
</evidence>
<keyword evidence="1" id="KW-0560">Oxidoreductase</keyword>
<dbReference type="EMBL" id="MDTU01000001">
    <property type="protein sequence ID" value="ODN42424.1"/>
    <property type="molecule type" value="Genomic_DNA"/>
</dbReference>
<organism evidence="4 5">
    <name type="scientific">Piscirickettsia litoralis</name>
    <dbReference type="NCBI Taxonomy" id="1891921"/>
    <lineage>
        <taxon>Bacteria</taxon>
        <taxon>Pseudomonadati</taxon>
        <taxon>Pseudomonadota</taxon>
        <taxon>Gammaproteobacteria</taxon>
        <taxon>Thiotrichales</taxon>
        <taxon>Piscirickettsiaceae</taxon>
        <taxon>Piscirickettsia</taxon>
    </lineage>
</organism>
<dbReference type="Gene3D" id="3.50.50.60">
    <property type="entry name" value="FAD/NAD(P)-binding domain"/>
    <property type="match status" value="3"/>
</dbReference>
<keyword evidence="5" id="KW-1185">Reference proteome</keyword>
<dbReference type="InterPro" id="IPR051691">
    <property type="entry name" value="Metab_Enz_Cyan_OpOx_G3PDH"/>
</dbReference>
<dbReference type="PANTHER" id="PTHR42949">
    <property type="entry name" value="ANAEROBIC GLYCEROL-3-PHOSPHATE DEHYDROGENASE SUBUNIT B"/>
    <property type="match status" value="1"/>
</dbReference>
<protein>
    <submittedName>
        <fullName evidence="4">FAD/NAD(P)-binding oxidoreductase</fullName>
    </submittedName>
</protein>
<dbReference type="PANTHER" id="PTHR42949:SF3">
    <property type="entry name" value="ANAEROBIC GLYCEROL-3-PHOSPHATE DEHYDROGENASE SUBUNIT B"/>
    <property type="match status" value="1"/>
</dbReference>